<dbReference type="PROSITE" id="PS00786">
    <property type="entry name" value="5_NUCLEOTIDASE_2"/>
    <property type="match status" value="1"/>
</dbReference>
<protein>
    <submittedName>
        <fullName evidence="6">Trifunctional nucleotide phosphoesterase protein YfkN</fullName>
    </submittedName>
</protein>
<evidence type="ECO:0000256" key="2">
    <source>
        <dbReference type="ARBA" id="ARBA00022729"/>
    </source>
</evidence>
<evidence type="ECO:0000313" key="7">
    <source>
        <dbReference type="Proteomes" id="UP000319342"/>
    </source>
</evidence>
<evidence type="ECO:0000256" key="1">
    <source>
        <dbReference type="ARBA" id="ARBA00006654"/>
    </source>
</evidence>
<dbReference type="InterPro" id="IPR036907">
    <property type="entry name" value="5'-Nucleotdase_C_sf"/>
</dbReference>
<dbReference type="GO" id="GO:0046872">
    <property type="term" value="F:metal ion binding"/>
    <property type="evidence" value="ECO:0007669"/>
    <property type="project" value="InterPro"/>
</dbReference>
<reference evidence="6 7" key="1">
    <citation type="submission" date="2019-02" db="EMBL/GenBank/DDBJ databases">
        <title>Deep-cultivation of Planctomycetes and their phenomic and genomic characterization uncovers novel biology.</title>
        <authorList>
            <person name="Wiegand S."/>
            <person name="Jogler M."/>
            <person name="Boedeker C."/>
            <person name="Pinto D."/>
            <person name="Vollmers J."/>
            <person name="Rivas-Marin E."/>
            <person name="Kohn T."/>
            <person name="Peeters S.H."/>
            <person name="Heuer A."/>
            <person name="Rast P."/>
            <person name="Oberbeckmann S."/>
            <person name="Bunk B."/>
            <person name="Jeske O."/>
            <person name="Meyerdierks A."/>
            <person name="Storesund J.E."/>
            <person name="Kallscheuer N."/>
            <person name="Luecker S."/>
            <person name="Lage O.M."/>
            <person name="Pohl T."/>
            <person name="Merkel B.J."/>
            <person name="Hornburger P."/>
            <person name="Mueller R.-W."/>
            <person name="Bruemmer F."/>
            <person name="Labrenz M."/>
            <person name="Spormann A.M."/>
            <person name="Op den Camp H."/>
            <person name="Overmann J."/>
            <person name="Amann R."/>
            <person name="Jetten M.S.M."/>
            <person name="Mascher T."/>
            <person name="Medema M.H."/>
            <person name="Devos D.P."/>
            <person name="Kaster A.-K."/>
            <person name="Ovreas L."/>
            <person name="Rohde M."/>
            <person name="Galperin M.Y."/>
            <person name="Jogler C."/>
        </authorList>
    </citation>
    <scope>NUCLEOTIDE SEQUENCE [LARGE SCALE GENOMIC DNA]</scope>
    <source>
        <strain evidence="6 7">Pla163</strain>
    </source>
</reference>
<dbReference type="CDD" id="cd00845">
    <property type="entry name" value="MPP_UshA_N_like"/>
    <property type="match status" value="1"/>
</dbReference>
<dbReference type="InterPro" id="IPR004843">
    <property type="entry name" value="Calcineurin-like_PHP"/>
</dbReference>
<evidence type="ECO:0000256" key="3">
    <source>
        <dbReference type="RuleBase" id="RU362119"/>
    </source>
</evidence>
<name>A0A518CWN9_9BACT</name>
<dbReference type="Proteomes" id="UP000319342">
    <property type="component" value="Chromosome"/>
</dbReference>
<dbReference type="InterPro" id="IPR006179">
    <property type="entry name" value="5_nucleotidase/apyrase"/>
</dbReference>
<dbReference type="PRINTS" id="PR01607">
    <property type="entry name" value="APYRASEFAMLY"/>
</dbReference>
<gene>
    <name evidence="6" type="primary">yfkN</name>
    <name evidence="6" type="ORF">Pla163_07340</name>
</gene>
<proteinExistence type="inferred from homology"/>
<dbReference type="PANTHER" id="PTHR11575:SF24">
    <property type="entry name" value="5'-NUCLEOTIDASE"/>
    <property type="match status" value="1"/>
</dbReference>
<evidence type="ECO:0000313" key="6">
    <source>
        <dbReference type="EMBL" id="QDU83635.1"/>
    </source>
</evidence>
<dbReference type="RefSeq" id="WP_145183687.1">
    <property type="nucleotide sequence ID" value="NZ_CP036290.1"/>
</dbReference>
<dbReference type="SUPFAM" id="SSF55816">
    <property type="entry name" value="5'-nucleotidase (syn. UDP-sugar hydrolase), C-terminal domain"/>
    <property type="match status" value="1"/>
</dbReference>
<organism evidence="6 7">
    <name type="scientific">Rohdeia mirabilis</name>
    <dbReference type="NCBI Taxonomy" id="2528008"/>
    <lineage>
        <taxon>Bacteria</taxon>
        <taxon>Pseudomonadati</taxon>
        <taxon>Planctomycetota</taxon>
        <taxon>Planctomycetia</taxon>
        <taxon>Planctomycetia incertae sedis</taxon>
        <taxon>Rohdeia</taxon>
    </lineage>
</organism>
<dbReference type="InterPro" id="IPR008334">
    <property type="entry name" value="5'-Nucleotdase_C"/>
</dbReference>
<dbReference type="Pfam" id="PF00149">
    <property type="entry name" value="Metallophos"/>
    <property type="match status" value="1"/>
</dbReference>
<dbReference type="SUPFAM" id="SSF56300">
    <property type="entry name" value="Metallo-dependent phosphatases"/>
    <property type="match status" value="1"/>
</dbReference>
<dbReference type="GO" id="GO:0016788">
    <property type="term" value="F:hydrolase activity, acting on ester bonds"/>
    <property type="evidence" value="ECO:0007669"/>
    <property type="project" value="InterPro"/>
</dbReference>
<dbReference type="EMBL" id="CP036290">
    <property type="protein sequence ID" value="QDU83635.1"/>
    <property type="molecule type" value="Genomic_DNA"/>
</dbReference>
<comment type="similarity">
    <text evidence="1 3">Belongs to the 5'-nucleotidase family.</text>
</comment>
<feature type="domain" description="Calcineurin-like phosphoesterase" evidence="4">
    <location>
        <begin position="61"/>
        <end position="274"/>
    </location>
</feature>
<keyword evidence="2" id="KW-0732">Signal</keyword>
<dbReference type="PANTHER" id="PTHR11575">
    <property type="entry name" value="5'-NUCLEOTIDASE-RELATED"/>
    <property type="match status" value="1"/>
</dbReference>
<dbReference type="GO" id="GO:0009166">
    <property type="term" value="P:nucleotide catabolic process"/>
    <property type="evidence" value="ECO:0007669"/>
    <property type="project" value="InterPro"/>
</dbReference>
<feature type="domain" description="5'-Nucleotidase C-terminal" evidence="5">
    <location>
        <begin position="362"/>
        <end position="496"/>
    </location>
</feature>
<dbReference type="InterPro" id="IPR006146">
    <property type="entry name" value="5'-Nucleotdase_CS"/>
</dbReference>
<sequence>MSGRITNLSNPSAARPVTNARGTLRRLASIAAVLLVCLWTQGLAASDAGASASEEPIHLILLHTNDVHGQTLPRRATWIEDREVWVGGLERAAAYIESVRRRADGPGEGVVLVDGGDWFQGTPEGRVREGREFVKLLKRLDYDAMALGNHEFDLGIEPLLALLLEAEMPSVCANLYESGERVGWVRPYRIVERCGLRIAFVGLISPSTPDITHVEARRLDFRDPIAEFTRVCDELPDDIDLVIPLTHNGLYLDRELAVARPDLPLVVGGHSHTYLRDGVVVGPTRIVQAGDKCTVVGRVDLLIDPATKRVLSSTSRLIELDRDPDPEFVDAELAAGVARLVERTDAAMSVEVGRLSETPVPPTPFASGGLGSWIADSMRTFARADVGLHNRGGIRSSLAKGPVTRRALFEVCPFGNTVVSFELTGAELEACLEQAIESRPEIRIEVSGVELDVRMVDDEEHPLRLVAVRVGGEPLDPKRTYRMATNSFLATGGDRVFRFDRELDLLDSGVLINELLEQQFAGTKSIALPTDSRFARVD</sequence>
<dbReference type="Pfam" id="PF02872">
    <property type="entry name" value="5_nucleotid_C"/>
    <property type="match status" value="1"/>
</dbReference>
<keyword evidence="3" id="KW-0378">Hydrolase</keyword>
<dbReference type="Gene3D" id="3.90.780.10">
    <property type="entry name" value="5'-Nucleotidase, C-terminal domain"/>
    <property type="match status" value="1"/>
</dbReference>
<evidence type="ECO:0000259" key="5">
    <source>
        <dbReference type="Pfam" id="PF02872"/>
    </source>
</evidence>
<dbReference type="InterPro" id="IPR029052">
    <property type="entry name" value="Metallo-depent_PP-like"/>
</dbReference>
<dbReference type="OrthoDB" id="9793179at2"/>
<dbReference type="GO" id="GO:0000166">
    <property type="term" value="F:nucleotide binding"/>
    <property type="evidence" value="ECO:0007669"/>
    <property type="project" value="UniProtKB-KW"/>
</dbReference>
<dbReference type="Gene3D" id="3.60.21.10">
    <property type="match status" value="1"/>
</dbReference>
<evidence type="ECO:0000259" key="4">
    <source>
        <dbReference type="Pfam" id="PF00149"/>
    </source>
</evidence>
<accession>A0A518CWN9</accession>
<dbReference type="AlphaFoldDB" id="A0A518CWN9"/>
<keyword evidence="3" id="KW-0547">Nucleotide-binding</keyword>
<keyword evidence="7" id="KW-1185">Reference proteome</keyword>